<evidence type="ECO:0000256" key="2">
    <source>
        <dbReference type="SAM" id="Phobius"/>
    </source>
</evidence>
<reference evidence="4 5" key="1">
    <citation type="journal article" date="2015" name="Genome Announc.">
        <title>Expanding the biotechnology potential of lactobacilli through comparative genomics of 213 strains and associated genera.</title>
        <authorList>
            <person name="Sun Z."/>
            <person name="Harris H.M."/>
            <person name="McCann A."/>
            <person name="Guo C."/>
            <person name="Argimon S."/>
            <person name="Zhang W."/>
            <person name="Yang X."/>
            <person name="Jeffery I.B."/>
            <person name="Cooney J.C."/>
            <person name="Kagawa T.F."/>
            <person name="Liu W."/>
            <person name="Song Y."/>
            <person name="Salvetti E."/>
            <person name="Wrobel A."/>
            <person name="Rasinkangas P."/>
            <person name="Parkhill J."/>
            <person name="Rea M.C."/>
            <person name="O'Sullivan O."/>
            <person name="Ritari J."/>
            <person name="Douillard F.P."/>
            <person name="Paul Ross R."/>
            <person name="Yang R."/>
            <person name="Briner A.E."/>
            <person name="Felis G.E."/>
            <person name="de Vos W.M."/>
            <person name="Barrangou R."/>
            <person name="Klaenhammer T.R."/>
            <person name="Caufield P.W."/>
            <person name="Cui Y."/>
            <person name="Zhang H."/>
            <person name="O'Toole P.W."/>
        </authorList>
    </citation>
    <scope>NUCLEOTIDE SEQUENCE [LARGE SCALE GENOMIC DNA]</scope>
    <source>
        <strain evidence="4 5">DSM 20178</strain>
    </source>
</reference>
<dbReference type="EMBL" id="AZCT01000011">
    <property type="protein sequence ID" value="KRK12038.1"/>
    <property type="molecule type" value="Genomic_DNA"/>
</dbReference>
<feature type="compositionally biased region" description="Polar residues" evidence="1">
    <location>
        <begin position="36"/>
        <end position="58"/>
    </location>
</feature>
<feature type="compositionally biased region" description="Low complexity" evidence="1">
    <location>
        <begin position="158"/>
        <end position="171"/>
    </location>
</feature>
<evidence type="ECO:0000259" key="3">
    <source>
        <dbReference type="Pfam" id="PF13240"/>
    </source>
</evidence>
<feature type="domain" description="Zinc-ribbon" evidence="3">
    <location>
        <begin position="5"/>
        <end position="27"/>
    </location>
</feature>
<name>A0A0R1ERS2_LACZE</name>
<gene>
    <name evidence="4" type="ORF">FD51_GL000632</name>
</gene>
<keyword evidence="2" id="KW-1133">Transmembrane helix</keyword>
<feature type="region of interest" description="Disordered" evidence="1">
    <location>
        <begin position="36"/>
        <end position="80"/>
    </location>
</feature>
<evidence type="ECO:0000313" key="4">
    <source>
        <dbReference type="EMBL" id="KRK12038.1"/>
    </source>
</evidence>
<sequence>MVMAFCPNCGAQVSADETFCHQCGFNLAQYRAQHQGTTGAENGSSNASSTGPTQQPTGQGAVPPNSRRQRSNGSAPNGPRRPWLMVSLVLAAAVIVVIAVLFFQNQSQQTQEAAASSASASAANASSASFASASAESLQAAASSSLAASQEAASESLANASESAAAESYESTTTTGGSDLSNRQVAKMATDLDDFDLDEYRVEVTSPATNMKEVDVYDKDDGELHNKYRYDEIHDQMSKYDDDSGKWELIQDDDD</sequence>
<feature type="compositionally biased region" description="Basic and acidic residues" evidence="1">
    <location>
        <begin position="212"/>
        <end position="246"/>
    </location>
</feature>
<comment type="caution">
    <text evidence="4">The sequence shown here is derived from an EMBL/GenBank/DDBJ whole genome shotgun (WGS) entry which is preliminary data.</text>
</comment>
<dbReference type="Proteomes" id="UP000051984">
    <property type="component" value="Unassembled WGS sequence"/>
</dbReference>
<keyword evidence="2" id="KW-0812">Transmembrane</keyword>
<dbReference type="AlphaFoldDB" id="A0A0R1ERS2"/>
<evidence type="ECO:0000313" key="5">
    <source>
        <dbReference type="Proteomes" id="UP000051984"/>
    </source>
</evidence>
<feature type="transmembrane region" description="Helical" evidence="2">
    <location>
        <begin position="83"/>
        <end position="103"/>
    </location>
</feature>
<organism evidence="4 5">
    <name type="scientific">Lacticaseibacillus zeae DSM 20178 = KCTC 3804</name>
    <dbReference type="NCBI Taxonomy" id="1423816"/>
    <lineage>
        <taxon>Bacteria</taxon>
        <taxon>Bacillati</taxon>
        <taxon>Bacillota</taxon>
        <taxon>Bacilli</taxon>
        <taxon>Lactobacillales</taxon>
        <taxon>Lactobacillaceae</taxon>
        <taxon>Lacticaseibacillus</taxon>
    </lineage>
</organism>
<feature type="compositionally biased region" description="Polar residues" evidence="1">
    <location>
        <begin position="172"/>
        <end position="182"/>
    </location>
</feature>
<dbReference type="Pfam" id="PF13240">
    <property type="entry name" value="Zn_Ribbon_1"/>
    <property type="match status" value="1"/>
</dbReference>
<protein>
    <recommendedName>
        <fullName evidence="3">Zinc-ribbon domain-containing protein</fullName>
    </recommendedName>
</protein>
<feature type="region of interest" description="Disordered" evidence="1">
    <location>
        <begin position="158"/>
        <end position="182"/>
    </location>
</feature>
<accession>A0A0R1ERS2</accession>
<keyword evidence="2" id="KW-0472">Membrane</keyword>
<evidence type="ECO:0000256" key="1">
    <source>
        <dbReference type="SAM" id="MobiDB-lite"/>
    </source>
</evidence>
<proteinExistence type="predicted"/>
<dbReference type="PATRIC" id="fig|1423816.3.peg.636"/>
<dbReference type="InterPro" id="IPR026870">
    <property type="entry name" value="Zinc_ribbon_dom"/>
</dbReference>
<feature type="region of interest" description="Disordered" evidence="1">
    <location>
        <begin position="203"/>
        <end position="255"/>
    </location>
</feature>